<dbReference type="EMBL" id="CAKASE010000047">
    <property type="protein sequence ID" value="CAG9562101.1"/>
    <property type="molecule type" value="Genomic_DNA"/>
</dbReference>
<name>A0A8J2VRR3_9NEOP</name>
<organism evidence="1 2">
    <name type="scientific">Danaus chrysippus</name>
    <name type="common">African queen</name>
    <dbReference type="NCBI Taxonomy" id="151541"/>
    <lineage>
        <taxon>Eukaryota</taxon>
        <taxon>Metazoa</taxon>
        <taxon>Ecdysozoa</taxon>
        <taxon>Arthropoda</taxon>
        <taxon>Hexapoda</taxon>
        <taxon>Insecta</taxon>
        <taxon>Pterygota</taxon>
        <taxon>Neoptera</taxon>
        <taxon>Endopterygota</taxon>
        <taxon>Lepidoptera</taxon>
        <taxon>Glossata</taxon>
        <taxon>Ditrysia</taxon>
        <taxon>Papilionoidea</taxon>
        <taxon>Nymphalidae</taxon>
        <taxon>Danainae</taxon>
        <taxon>Danaini</taxon>
        <taxon>Danaina</taxon>
        <taxon>Danaus</taxon>
        <taxon>Anosia</taxon>
    </lineage>
</organism>
<keyword evidence="2" id="KW-1185">Reference proteome</keyword>
<accession>A0A8J2VRR3</accession>
<proteinExistence type="predicted"/>
<dbReference type="OrthoDB" id="6914457at2759"/>
<sequence>MDIGSTVFTSGQAYVALSRVTNLGGLHLINVDFGSFKAQEFSICEYNRQRSIYRPDLSIIVTSKPPRKTHRDMEWALRKTVAEAQEAVPKKRKLKATYKN</sequence>
<evidence type="ECO:0000313" key="1">
    <source>
        <dbReference type="EMBL" id="CAG9562101.1"/>
    </source>
</evidence>
<dbReference type="AlphaFoldDB" id="A0A8J2VRR3"/>
<evidence type="ECO:0000313" key="2">
    <source>
        <dbReference type="Proteomes" id="UP000789524"/>
    </source>
</evidence>
<protein>
    <submittedName>
        <fullName evidence="1">(African queen) hypothetical protein</fullName>
    </submittedName>
</protein>
<gene>
    <name evidence="1" type="ORF">DCHRY22_LOCUS3502</name>
</gene>
<reference evidence="1" key="1">
    <citation type="submission" date="2021-09" db="EMBL/GenBank/DDBJ databases">
        <authorList>
            <person name="Martin H S."/>
        </authorList>
    </citation>
    <scope>NUCLEOTIDE SEQUENCE</scope>
</reference>
<comment type="caution">
    <text evidence="1">The sequence shown here is derived from an EMBL/GenBank/DDBJ whole genome shotgun (WGS) entry which is preliminary data.</text>
</comment>
<dbReference type="Proteomes" id="UP000789524">
    <property type="component" value="Unassembled WGS sequence"/>
</dbReference>